<protein>
    <recommendedName>
        <fullName evidence="4">PBP domain-containing protein</fullName>
    </recommendedName>
</protein>
<evidence type="ECO:0008006" key="4">
    <source>
        <dbReference type="Google" id="ProtNLM"/>
    </source>
</evidence>
<gene>
    <name evidence="2" type="ORF">ACFPTN_04995</name>
</gene>
<dbReference type="RefSeq" id="WP_096448339.1">
    <property type="nucleotide sequence ID" value="NZ_JBHSOG010000014.1"/>
</dbReference>
<keyword evidence="1" id="KW-0732">Signal</keyword>
<name>A0ABW1APD9_9RHOO</name>
<evidence type="ECO:0000313" key="2">
    <source>
        <dbReference type="EMBL" id="MFC5768721.1"/>
    </source>
</evidence>
<organism evidence="2 3">
    <name type="scientific">Thauera sinica</name>
    <dbReference type="NCBI Taxonomy" id="2665146"/>
    <lineage>
        <taxon>Bacteria</taxon>
        <taxon>Pseudomonadati</taxon>
        <taxon>Pseudomonadota</taxon>
        <taxon>Betaproteobacteria</taxon>
        <taxon>Rhodocyclales</taxon>
        <taxon>Zoogloeaceae</taxon>
        <taxon>Thauera</taxon>
    </lineage>
</organism>
<accession>A0ABW1APD9</accession>
<dbReference type="Gene3D" id="3.40.190.10">
    <property type="entry name" value="Periplasmic binding protein-like II"/>
    <property type="match status" value="1"/>
</dbReference>
<reference evidence="3" key="1">
    <citation type="journal article" date="2019" name="Int. J. Syst. Evol. Microbiol.">
        <title>The Global Catalogue of Microorganisms (GCM) 10K type strain sequencing project: providing services to taxonomists for standard genome sequencing and annotation.</title>
        <authorList>
            <consortium name="The Broad Institute Genomics Platform"/>
            <consortium name="The Broad Institute Genome Sequencing Center for Infectious Disease"/>
            <person name="Wu L."/>
            <person name="Ma J."/>
        </authorList>
    </citation>
    <scope>NUCLEOTIDE SEQUENCE [LARGE SCALE GENOMIC DNA]</scope>
    <source>
        <strain evidence="3">SHR3</strain>
    </source>
</reference>
<feature type="chain" id="PRO_5045771332" description="PBP domain-containing protein" evidence="1">
    <location>
        <begin position="22"/>
        <end position="505"/>
    </location>
</feature>
<dbReference type="EMBL" id="JBHSOG010000014">
    <property type="protein sequence ID" value="MFC5768721.1"/>
    <property type="molecule type" value="Genomic_DNA"/>
</dbReference>
<evidence type="ECO:0000313" key="3">
    <source>
        <dbReference type="Proteomes" id="UP001595974"/>
    </source>
</evidence>
<dbReference type="Proteomes" id="UP001595974">
    <property type="component" value="Unassembled WGS sequence"/>
</dbReference>
<proteinExistence type="predicted"/>
<sequence>MKLKQIALGCSLACAAFAANAAYPTAVNISGHTVITMGGASAPDNFLADIASSLMTGVTEYRGRNPDGSADNNFRAFKGAANGIPGIANGTLIVFQKRSQGGSVMGVDPVARGARIEFIDFSKCDDTTTPVRCDTKGIDPGLADHEDPALNGGLIVDFGIADVEPAMFREPLNTENNQPELSSEERAVLTNVPVNQIMMGLVASAAVPNSVYFSKALYGAILSGKINNWKQVDASLSDQDNVLVCRRVSGSGTQTSYNAYFNNFPCANGALGQTAPATLGDGGLGEALTGGSGTQADPYVVDPSLVPGQLLVIENSGSGDVRNCLANANDKVDHTVLSAGGEYYKYEFSKLANPGKAVGILSLDSYASSGANTKWSFRTLDGAGSFNGSTQTTSIGATGVAPSKANLVDGKYDFVVELSMQYRNVAVTNVQGDSAPALSGTKLAFFNEFVKRAGSTKYTGNDGGTFTAVPNAYATLPTVDSYVTKPTLVNKYSRGGNTCAPLKRF</sequence>
<dbReference type="SUPFAM" id="SSF53850">
    <property type="entry name" value="Periplasmic binding protein-like II"/>
    <property type="match status" value="1"/>
</dbReference>
<feature type="signal peptide" evidence="1">
    <location>
        <begin position="1"/>
        <end position="21"/>
    </location>
</feature>
<keyword evidence="3" id="KW-1185">Reference proteome</keyword>
<comment type="caution">
    <text evidence="2">The sequence shown here is derived from an EMBL/GenBank/DDBJ whole genome shotgun (WGS) entry which is preliminary data.</text>
</comment>
<evidence type="ECO:0000256" key="1">
    <source>
        <dbReference type="SAM" id="SignalP"/>
    </source>
</evidence>